<dbReference type="Gene3D" id="2.60.40.3110">
    <property type="match status" value="1"/>
</dbReference>
<dbReference type="GO" id="GO:0009279">
    <property type="term" value="C:cell outer membrane"/>
    <property type="evidence" value="ECO:0007669"/>
    <property type="project" value="UniProtKB-SubCell"/>
</dbReference>
<dbReference type="PANTHER" id="PTHR30451:SF20">
    <property type="entry name" value="FIMBRIAE USHER"/>
    <property type="match status" value="1"/>
</dbReference>
<dbReference type="InterPro" id="IPR043142">
    <property type="entry name" value="PapC-like_C_sf"/>
</dbReference>
<evidence type="ECO:0000256" key="7">
    <source>
        <dbReference type="ARBA" id="ARBA00023136"/>
    </source>
</evidence>
<keyword evidence="3" id="KW-0813">Transport</keyword>
<comment type="similarity">
    <text evidence="2">Belongs to the fimbrial export usher family.</text>
</comment>
<evidence type="ECO:0000256" key="6">
    <source>
        <dbReference type="ARBA" id="ARBA00022729"/>
    </source>
</evidence>
<dbReference type="Pfam" id="PF00577">
    <property type="entry name" value="Usher"/>
    <property type="match status" value="1"/>
</dbReference>
<dbReference type="GO" id="GO:0009297">
    <property type="term" value="P:pilus assembly"/>
    <property type="evidence" value="ECO:0007669"/>
    <property type="project" value="InterPro"/>
</dbReference>
<dbReference type="InterPro" id="IPR025949">
    <property type="entry name" value="PapC-like_C"/>
</dbReference>
<reference evidence="13" key="1">
    <citation type="submission" date="2019-11" db="EMBL/GenBank/DDBJ databases">
        <authorList>
            <person name="Feng L."/>
        </authorList>
    </citation>
    <scope>NUCLEOTIDE SEQUENCE</scope>
    <source>
        <strain evidence="13">EMassiliensisLFYP7</strain>
    </source>
</reference>
<dbReference type="InterPro" id="IPR000015">
    <property type="entry name" value="Fimb_usher"/>
</dbReference>
<evidence type="ECO:0000256" key="8">
    <source>
        <dbReference type="ARBA" id="ARBA00023237"/>
    </source>
</evidence>
<comment type="subcellular location">
    <subcellularLocation>
        <location evidence="1">Cell outer membrane</location>
        <topology evidence="1">Multi-pass membrane protein</topology>
    </subcellularLocation>
</comment>
<evidence type="ECO:0000259" key="11">
    <source>
        <dbReference type="Pfam" id="PF13953"/>
    </source>
</evidence>
<evidence type="ECO:0000256" key="1">
    <source>
        <dbReference type="ARBA" id="ARBA00004571"/>
    </source>
</evidence>
<dbReference type="Gene3D" id="3.10.20.410">
    <property type="match status" value="1"/>
</dbReference>
<dbReference type="EMBL" id="CACRTZ010000004">
    <property type="protein sequence ID" value="VYT80149.1"/>
    <property type="molecule type" value="Genomic_DNA"/>
</dbReference>
<dbReference type="FunFam" id="2.60.40.3110:FF:000001">
    <property type="entry name" value="Putative fimbrial outer membrane usher"/>
    <property type="match status" value="1"/>
</dbReference>
<dbReference type="InterPro" id="IPR037224">
    <property type="entry name" value="PapC_N_sf"/>
</dbReference>
<dbReference type="InterPro" id="IPR042186">
    <property type="entry name" value="FimD_plug_dom"/>
</dbReference>
<keyword evidence="6 10" id="KW-0732">Signal</keyword>
<proteinExistence type="inferred from homology"/>
<feature type="signal peptide" evidence="10">
    <location>
        <begin position="1"/>
        <end position="32"/>
    </location>
</feature>
<feature type="domain" description="PapC-like C-terminal" evidence="11">
    <location>
        <begin position="779"/>
        <end position="835"/>
    </location>
</feature>
<dbReference type="Gene3D" id="2.60.40.2070">
    <property type="match status" value="1"/>
</dbReference>
<keyword evidence="7" id="KW-0472">Membrane</keyword>
<evidence type="ECO:0000259" key="12">
    <source>
        <dbReference type="Pfam" id="PF13954"/>
    </source>
</evidence>
<evidence type="ECO:0000256" key="9">
    <source>
        <dbReference type="SAM" id="MobiDB-lite"/>
    </source>
</evidence>
<keyword evidence="5" id="KW-0812">Transmembrane</keyword>
<organism evidence="13">
    <name type="scientific">Phytobacter massiliensis</name>
    <dbReference type="NCBI Taxonomy" id="1485952"/>
    <lineage>
        <taxon>Bacteria</taxon>
        <taxon>Pseudomonadati</taxon>
        <taxon>Pseudomonadota</taxon>
        <taxon>Gammaproteobacteria</taxon>
        <taxon>Enterobacterales</taxon>
        <taxon>Enterobacteriaceae</taxon>
        <taxon>Phytobacter</taxon>
    </lineage>
</organism>
<evidence type="ECO:0000256" key="5">
    <source>
        <dbReference type="ARBA" id="ARBA00022692"/>
    </source>
</evidence>
<dbReference type="Gene3D" id="2.60.40.2610">
    <property type="entry name" value="Outer membrane usher protein FimD, plug domain"/>
    <property type="match status" value="1"/>
</dbReference>
<accession>A0A6N2ZKZ3</accession>
<evidence type="ECO:0000256" key="4">
    <source>
        <dbReference type="ARBA" id="ARBA00022452"/>
    </source>
</evidence>
<evidence type="ECO:0000256" key="3">
    <source>
        <dbReference type="ARBA" id="ARBA00022448"/>
    </source>
</evidence>
<feature type="region of interest" description="Disordered" evidence="9">
    <location>
        <begin position="853"/>
        <end position="874"/>
    </location>
</feature>
<keyword evidence="8" id="KW-0998">Cell outer membrane</keyword>
<feature type="chain" id="PRO_5026928576" evidence="10">
    <location>
        <begin position="33"/>
        <end position="874"/>
    </location>
</feature>
<evidence type="ECO:0000256" key="2">
    <source>
        <dbReference type="ARBA" id="ARBA00008064"/>
    </source>
</evidence>
<feature type="domain" description="PapC N-terminal" evidence="12">
    <location>
        <begin position="49"/>
        <end position="196"/>
    </location>
</feature>
<dbReference type="AlphaFoldDB" id="A0A6N2ZKZ3"/>
<gene>
    <name evidence="13" type="primary">htrE</name>
    <name evidence="13" type="ORF">EMLFYP7_00648</name>
</gene>
<dbReference type="GO" id="GO:0015473">
    <property type="term" value="F:fimbrial usher porin activity"/>
    <property type="evidence" value="ECO:0007669"/>
    <property type="project" value="InterPro"/>
</dbReference>
<evidence type="ECO:0000313" key="13">
    <source>
        <dbReference type="EMBL" id="VYT80149.1"/>
    </source>
</evidence>
<keyword evidence="4" id="KW-1134">Transmembrane beta strand</keyword>
<dbReference type="SUPFAM" id="SSF141729">
    <property type="entry name" value="FimD N-terminal domain-like"/>
    <property type="match status" value="1"/>
</dbReference>
<dbReference type="Pfam" id="PF13954">
    <property type="entry name" value="PapC_N"/>
    <property type="match status" value="1"/>
</dbReference>
<sequence>MKTTINHQKKSILDCRLSPLALMFLMTFPVYGAETQDDKSRDYARNIVEFESELLRLDDGSKVDLSRFSYGSSASPGTYRVSIRVNNNEVAQEDVEFKVGEDNYVYPCLTPRLIQLINFNEDKLPDDVKQALASPSTCGNLEKILPSSKFDFDSNEQQLDIEVPQIYVNRIARGTVNPELWDSGIPALTLGYYANAYDSQYDSGGDYRSVYASLNAGLNIGAWYFRHNGGYNWQKDVGGEYNATNTYVQRDINAIRGRVIVGEYNTTGQLFNSIPFTGAQLASDERMLPESQRGYAPEIRGIAKTNAKVTVRQLNTIIYETTVTPGAFVINDLYPMGYGGDLEVTVQEADGSTQQYTVAYAAIAELLRPDTHRYSVTAGKVRDSGVSDEPMFYEATYRRGLTNLLTLYGGVQASENYQAYQLGLATGSLLGSVSFDATQSHSDLGGNAGKKTGQSYRVSYTKLFDETNSNITLAAYRYSTKNYMDLLTALQSRDAVRDGYDPNSIWRSKNRFTVSLNQGLPETWGNIYVSATLENYWNGNTSYNKQYQMGYSNTWKRVNYSLNVGKSKTSTGEEQTNWYVNLSFPLWDGWDTRAPYLSLRYNQDDQGSKNEQAMLSGSFGENNKYTYNLSAAHDSNGGTSTNVGAGWTGSVATVNGSYSTGKGYNSTSLGLSGAVVAHSGGVTFTPHNSDTYALIEAKDAKGAKMAGYAGTTVDSFGYALFPSLSAYQMNEVSIDPEGSSINVEFENTSQKIAPRAGAVVKVKFNTNKGTPVLITSSFAGENLPFGAEVLAEDNTSVGIVNQSGAIYARVKEDKGTLLVKWGNDVGSSCKVNYMLAPGIDESKTSYIQQFSSPCNPVQGPASPNGSRTELASVH</sequence>
<dbReference type="InterPro" id="IPR025885">
    <property type="entry name" value="PapC_N"/>
</dbReference>
<dbReference type="Pfam" id="PF13953">
    <property type="entry name" value="PapC_C"/>
    <property type="match status" value="1"/>
</dbReference>
<protein>
    <submittedName>
        <fullName evidence="13">Outer membrane usher protein HtrE</fullName>
    </submittedName>
</protein>
<dbReference type="PANTHER" id="PTHR30451">
    <property type="entry name" value="OUTER MEMBRANE USHER PROTEIN"/>
    <property type="match status" value="1"/>
</dbReference>
<name>A0A6N2ZKZ3_9ENTR</name>
<evidence type="ECO:0000256" key="10">
    <source>
        <dbReference type="SAM" id="SignalP"/>
    </source>
</evidence>